<feature type="domain" description="UGGT thioredoxin-like" evidence="8">
    <location>
        <begin position="98"/>
        <end position="231"/>
    </location>
</feature>
<feature type="domain" description="CAF17 C-terminal" evidence="11">
    <location>
        <begin position="1373"/>
        <end position="1483"/>
    </location>
</feature>
<comment type="subcellular location">
    <subcellularLocation>
        <location evidence="2">Endoplasmic reticulum lumen</location>
    </subcellularLocation>
</comment>
<feature type="domain" description="Glucosyltransferase 24 catalytic" evidence="10">
    <location>
        <begin position="972"/>
        <end position="1153"/>
    </location>
</feature>
<dbReference type="SUPFAM" id="SSF103025">
    <property type="entry name" value="Folate-binding domain"/>
    <property type="match status" value="1"/>
</dbReference>
<protein>
    <submittedName>
        <fullName evidence="12">Killer toxin resistant protein</fullName>
    </submittedName>
</protein>
<dbReference type="Pfam" id="PF25455">
    <property type="entry name" value="Beta-barrel_CAF17_C"/>
    <property type="match status" value="1"/>
</dbReference>
<feature type="region of interest" description="Disordered" evidence="7">
    <location>
        <begin position="1412"/>
        <end position="1431"/>
    </location>
</feature>
<evidence type="ECO:0000259" key="8">
    <source>
        <dbReference type="Pfam" id="PF18401"/>
    </source>
</evidence>
<keyword evidence="13" id="KW-1185">Reference proteome</keyword>
<evidence type="ECO:0000313" key="13">
    <source>
        <dbReference type="Proteomes" id="UP001214415"/>
    </source>
</evidence>
<reference evidence="12" key="1">
    <citation type="submission" date="2023-03" db="EMBL/GenBank/DDBJ databases">
        <title>Mating type loci evolution in Malassezia.</title>
        <authorList>
            <person name="Coelho M.A."/>
        </authorList>
    </citation>
    <scope>NUCLEOTIDE SEQUENCE</scope>
    <source>
        <strain evidence="12">CBS 12830</strain>
    </source>
</reference>
<organism evidence="12 13">
    <name type="scientific">Malassezia equina</name>
    <dbReference type="NCBI Taxonomy" id="1381935"/>
    <lineage>
        <taxon>Eukaryota</taxon>
        <taxon>Fungi</taxon>
        <taxon>Dikarya</taxon>
        <taxon>Basidiomycota</taxon>
        <taxon>Ustilaginomycotina</taxon>
        <taxon>Malasseziomycetes</taxon>
        <taxon>Malasseziales</taxon>
        <taxon>Malasseziaceae</taxon>
        <taxon>Malassezia</taxon>
    </lineage>
</organism>
<comment type="cofactor">
    <cofactor evidence="1">
        <name>Ca(2+)</name>
        <dbReference type="ChEBI" id="CHEBI:29108"/>
    </cofactor>
</comment>
<evidence type="ECO:0000256" key="2">
    <source>
        <dbReference type="ARBA" id="ARBA00004319"/>
    </source>
</evidence>
<dbReference type="EMBL" id="CP119902">
    <property type="protein sequence ID" value="WFD22770.1"/>
    <property type="molecule type" value="Genomic_DNA"/>
</dbReference>
<dbReference type="NCBIfam" id="TIGR03317">
    <property type="entry name" value="ygfZ_signature"/>
    <property type="match status" value="1"/>
</dbReference>
<evidence type="ECO:0000313" key="12">
    <source>
        <dbReference type="EMBL" id="WFD22770.1"/>
    </source>
</evidence>
<keyword evidence="3" id="KW-0732">Signal</keyword>
<dbReference type="InterPro" id="IPR040497">
    <property type="entry name" value="Glyco_transf_24"/>
</dbReference>
<dbReference type="Gene3D" id="3.90.550.10">
    <property type="entry name" value="Spore Coat Polysaccharide Biosynthesis Protein SpsA, Chain A"/>
    <property type="match status" value="1"/>
</dbReference>
<proteinExistence type="predicted"/>
<evidence type="ECO:0000256" key="6">
    <source>
        <dbReference type="ARBA" id="ARBA00023180"/>
    </source>
</evidence>
<dbReference type="Pfam" id="PF18404">
    <property type="entry name" value="Glyco_transf_24"/>
    <property type="match status" value="1"/>
</dbReference>
<keyword evidence="4" id="KW-0256">Endoplasmic reticulum</keyword>
<feature type="domain" description="UGGT thioredoxin-like" evidence="9">
    <location>
        <begin position="241"/>
        <end position="468"/>
    </location>
</feature>
<dbReference type="Pfam" id="PF18402">
    <property type="entry name" value="Thioredoxin_14"/>
    <property type="match status" value="1"/>
</dbReference>
<dbReference type="InterPro" id="IPR057460">
    <property type="entry name" value="CAF17_C"/>
</dbReference>
<evidence type="ECO:0000256" key="4">
    <source>
        <dbReference type="ARBA" id="ARBA00022824"/>
    </source>
</evidence>
<dbReference type="GO" id="GO:0005788">
    <property type="term" value="C:endoplasmic reticulum lumen"/>
    <property type="evidence" value="ECO:0007669"/>
    <property type="project" value="UniProtKB-SubCell"/>
</dbReference>
<dbReference type="InterPro" id="IPR040692">
    <property type="entry name" value="UGGT_TRXL_3"/>
</dbReference>
<dbReference type="GO" id="GO:0003980">
    <property type="term" value="F:UDP-glucose:glycoprotein glucosyltransferase activity"/>
    <property type="evidence" value="ECO:0007669"/>
    <property type="project" value="InterPro"/>
</dbReference>
<evidence type="ECO:0000259" key="9">
    <source>
        <dbReference type="Pfam" id="PF18402"/>
    </source>
</evidence>
<dbReference type="InterPro" id="IPR040694">
    <property type="entry name" value="UGGT_TRXL_2"/>
</dbReference>
<evidence type="ECO:0000256" key="1">
    <source>
        <dbReference type="ARBA" id="ARBA00001913"/>
    </source>
</evidence>
<sequence length="1487" mass="167381">MDLAEEHAFTYVLRWRPSVANVESQESMPYISSFGTSLHLKKVDYLVLDDRQVDSEQAPENDSQHVPDHISGLRDGLLQHLYKRSGSEPLASVQEAVQSQKNLSASEFIFLGQAAAKVILESKDPLSTLVALSSDFPIYAKALSQFAAQIPESDPVYMQLNDHSTRFLQAGYSQLWINGMALTEQELEPQLLIKRIQQERKLQSTFNVPELGISPEGTEAILTSPSVTKAFGAHQPSILFYDVSDATEATHTDVGARVIAWLNDLEDGTFSEWPQTLEQMAEYRWSSGLPLVARNFFQLVVQIDLGDPDVLLFMNKMLDHSLSEMPFRWGVVPLLVDEESEILAQVLWHAVENMRPHEISLMFKRLAQSTLNPSGRVDASQARAILGRMISLESTKNEDVLRSFVKENRTSSSFRLRLLCLRNYLDRIYTVPRPGTLGTAYLNGQPVSLDENLFYDVSQAIAYQLRLANPLRHFVYSSDDSLISVRLVGDLDSESTISQIIAALDAMRPEVEPFRLSFIHTGQGNGMVSQWFLSAMYSGTLSEIQPHTLSAALKSSDRVAALNQLNSDDNMGSENLSWKPIASSFLLSSGIEQDSGTTMLINGHILSGITGFRAKDLEEALSWERSTYVNAMLDAVNVPEGPRDVRSQVMEFALSAVGTAFTENLDKQGALTTPQDRVPISLALQARAELCITHGELSDSIHVTGVLNPLDAKAPYIASILSMLSSMHGVRFTVMMNPNLRVTSLPLQSFTRFNMRAIPEFDAKGHEVAPATVFKDLPPRSVLTMQLHAPRTLVAMAEEAIYDLDNIRLEDVKGSMNAIYSINSVLMEGHARADQEPTPRGLQLTLSADDDSASLDTIVMETLGYFQFRAQPGRWKLSIRPGRSLDFYEMRSVGAWGWQSPSVDVTGSHVVLDELSGLLIFPVVRKRMGKEMQSLVADVNDVKNMNFVDHLKAKASNAVSFLVGRGIRHADINIFTIASGHLYERMTYIMILRYESVDVNSSVLRHTKSSVKFWFIENFLSPSFKAFIPHLSSAYGFQYELITFAWPNWLREQTEKQRMIWAYKILFLDVLFPLDLDRVIFVDADQIVRTDLKELNDMDLHGAPYGYPPMGDDSEDMDGYRFWKKGYWKSFLQGKTYHISALYVVDLKRFRYVGLAKSFNPKTKEPKLDRARRQIPEWTELDLEVAALAKQLQKRKDIHVEADVTGRTMADAWIHWLPSDNDHAVLVEVDRAIAKDLIRFIMRFKLRSKVKIQDVTGQWHVFQAWGNGVEHNLPHLDNTLLYRDVRAPNMGWRFLVHKEIPSRYVQDLKQQSEDEYKIHRYLQGVPEGASEIIMGSSLPLESCMDYMNGVDFHKGCYIGQELTARTHFTGLVRKRIVPVMVTTPTMDHAESIAVDRSVKGILPAKGADISLTSQERKGETSVPSTPRSRSAGKFLNGIHNIGLGLIRLAQLDKTQEAGPHPILLSECDQGAVQIHAWKPNWWPSPRE</sequence>
<evidence type="ECO:0000256" key="3">
    <source>
        <dbReference type="ARBA" id="ARBA00022729"/>
    </source>
</evidence>
<dbReference type="InterPro" id="IPR029044">
    <property type="entry name" value="Nucleotide-diphossugar_trans"/>
</dbReference>
<dbReference type="GO" id="GO:0051082">
    <property type="term" value="F:unfolded protein binding"/>
    <property type="evidence" value="ECO:0007669"/>
    <property type="project" value="TreeGrafter"/>
</dbReference>
<dbReference type="Pfam" id="PF06427">
    <property type="entry name" value="UDP-g_GGTase"/>
    <property type="match status" value="1"/>
</dbReference>
<evidence type="ECO:0000256" key="5">
    <source>
        <dbReference type="ARBA" id="ARBA00022946"/>
    </source>
</evidence>
<name>A0AAF0EC01_9BASI</name>
<dbReference type="Proteomes" id="UP001214415">
    <property type="component" value="Chromosome 3"/>
</dbReference>
<dbReference type="GO" id="GO:0018279">
    <property type="term" value="P:protein N-linked glycosylation via asparagine"/>
    <property type="evidence" value="ECO:0007669"/>
    <property type="project" value="TreeGrafter"/>
</dbReference>
<dbReference type="InterPro" id="IPR009448">
    <property type="entry name" value="UDP-g_GGtrans"/>
</dbReference>
<dbReference type="InterPro" id="IPR027266">
    <property type="entry name" value="TrmE/GcvT-like"/>
</dbReference>
<evidence type="ECO:0000259" key="11">
    <source>
        <dbReference type="Pfam" id="PF25455"/>
    </source>
</evidence>
<dbReference type="Pfam" id="PF18401">
    <property type="entry name" value="Thioredoxin_13"/>
    <property type="match status" value="1"/>
</dbReference>
<evidence type="ECO:0000259" key="10">
    <source>
        <dbReference type="Pfam" id="PF18404"/>
    </source>
</evidence>
<dbReference type="SUPFAM" id="SSF53448">
    <property type="entry name" value="Nucleotide-diphospho-sugar transferases"/>
    <property type="match status" value="1"/>
</dbReference>
<accession>A0AAF0EC01</accession>
<dbReference type="InterPro" id="IPR017703">
    <property type="entry name" value="YgfZ/GCV_T_CS"/>
</dbReference>
<keyword evidence="6" id="KW-0325">Glycoprotein</keyword>
<dbReference type="Gene3D" id="3.30.1360.120">
    <property type="entry name" value="Probable tRNA modification gtpase trme, domain 1"/>
    <property type="match status" value="1"/>
</dbReference>
<keyword evidence="5" id="KW-0809">Transit peptide</keyword>
<dbReference type="PANTHER" id="PTHR11226:SF0">
    <property type="entry name" value="UDP-GLUCOSE:GLYCOPROTEIN GLUCOSYLTRANSFERASE"/>
    <property type="match status" value="1"/>
</dbReference>
<dbReference type="PANTHER" id="PTHR11226">
    <property type="entry name" value="UDP-GLUCOSE GLYCOPROTEIN:GLUCOSYLTRANSFERASE"/>
    <property type="match status" value="1"/>
</dbReference>
<dbReference type="GO" id="GO:0036503">
    <property type="term" value="P:ERAD pathway"/>
    <property type="evidence" value="ECO:0007669"/>
    <property type="project" value="TreeGrafter"/>
</dbReference>
<gene>
    <name evidence="12" type="primary">KRE5</name>
    <name evidence="12" type="ORF">MEQU1_001447</name>
</gene>
<evidence type="ECO:0000256" key="7">
    <source>
        <dbReference type="SAM" id="MobiDB-lite"/>
    </source>
</evidence>